<gene>
    <name evidence="1" type="ORF">CRP01_35950</name>
</gene>
<accession>A0A2D0MZN7</accession>
<protein>
    <submittedName>
        <fullName evidence="1">Uncharacterized protein</fullName>
    </submittedName>
</protein>
<name>A0A2D0MZN7_FLAN2</name>
<keyword evidence="2" id="KW-1185">Reference proteome</keyword>
<reference evidence="1 2" key="1">
    <citation type="submission" date="2017-10" db="EMBL/GenBank/DDBJ databases">
        <title>The draft genome sequence of Lewinella nigricans NBRC 102662.</title>
        <authorList>
            <person name="Wang K."/>
        </authorList>
    </citation>
    <scope>NUCLEOTIDE SEQUENCE [LARGE SCALE GENOMIC DNA]</scope>
    <source>
        <strain evidence="1 2">NBRC 102662</strain>
    </source>
</reference>
<dbReference type="AlphaFoldDB" id="A0A2D0MZN7"/>
<dbReference type="OrthoDB" id="1491245at2"/>
<dbReference type="EMBL" id="PDUD01000050">
    <property type="protein sequence ID" value="PHN01741.1"/>
    <property type="molecule type" value="Genomic_DNA"/>
</dbReference>
<organism evidence="1 2">
    <name type="scientific">Flavilitoribacter nigricans (strain ATCC 23147 / DSM 23189 / NBRC 102662 / NCIMB 1420 / SS-2)</name>
    <name type="common">Lewinella nigricans</name>
    <dbReference type="NCBI Taxonomy" id="1122177"/>
    <lineage>
        <taxon>Bacteria</taxon>
        <taxon>Pseudomonadati</taxon>
        <taxon>Bacteroidota</taxon>
        <taxon>Saprospiria</taxon>
        <taxon>Saprospirales</taxon>
        <taxon>Lewinellaceae</taxon>
        <taxon>Flavilitoribacter</taxon>
    </lineage>
</organism>
<dbReference type="RefSeq" id="WP_099154927.1">
    <property type="nucleotide sequence ID" value="NZ_PDUD01000050.1"/>
</dbReference>
<evidence type="ECO:0000313" key="2">
    <source>
        <dbReference type="Proteomes" id="UP000223913"/>
    </source>
</evidence>
<sequence length="255" mass="27786">MNNSYLNKKSQFFEGEPFVFSPLNVIGTRGASPLDSLIVYADGVKVPADSLLFGGTAVGGNPIVLIGEEKTTFNTELIIKTADQGTKTYTIELKDESGASVSTTFDLTVLVEYTATIVNNRDGQNLGGLDMDTGNTVAFNSPLAEIRDKGININLPNAQNWYQQILPVNGAELRVPDLTVSENFSYDNAVTRAIIVAAFDSGIAKTESDPVQQGDLFLVKREDNYYLMQCVSVNVTANNNNDFYEFNVKQVIGKD</sequence>
<dbReference type="Proteomes" id="UP000223913">
    <property type="component" value="Unassembled WGS sequence"/>
</dbReference>
<comment type="caution">
    <text evidence="1">The sequence shown here is derived from an EMBL/GenBank/DDBJ whole genome shotgun (WGS) entry which is preliminary data.</text>
</comment>
<proteinExistence type="predicted"/>
<evidence type="ECO:0000313" key="1">
    <source>
        <dbReference type="EMBL" id="PHN01741.1"/>
    </source>
</evidence>